<keyword evidence="16" id="KW-1185">Reference proteome</keyword>
<feature type="transmembrane region" description="Helical" evidence="12">
    <location>
        <begin position="418"/>
        <end position="438"/>
    </location>
</feature>
<dbReference type="FunFam" id="1.20.1560.10:FF:000020">
    <property type="entry name" value="ABC metal ion transporter"/>
    <property type="match status" value="1"/>
</dbReference>
<protein>
    <submittedName>
        <fullName evidence="15">Uncharacterized protein</fullName>
    </submittedName>
</protein>
<dbReference type="InterPro" id="IPR036640">
    <property type="entry name" value="ABC1_TM_sf"/>
</dbReference>
<dbReference type="SUPFAM" id="SSF52540">
    <property type="entry name" value="P-loop containing nucleoside triphosphate hydrolases"/>
    <property type="match status" value="2"/>
</dbReference>
<evidence type="ECO:0000256" key="8">
    <source>
        <dbReference type="ARBA" id="ARBA00022840"/>
    </source>
</evidence>
<feature type="transmembrane region" description="Helical" evidence="12">
    <location>
        <begin position="6"/>
        <end position="26"/>
    </location>
</feature>
<dbReference type="PROSITE" id="PS50893">
    <property type="entry name" value="ABC_TRANSPORTER_2"/>
    <property type="match status" value="2"/>
</dbReference>
<feature type="domain" description="ABC transmembrane type-1" evidence="14">
    <location>
        <begin position="191"/>
        <end position="481"/>
    </location>
</feature>
<comment type="subcellular location">
    <subcellularLocation>
        <location evidence="1">Vacuole membrane</location>
        <topology evidence="1">Multi-pass membrane protein</topology>
    </subcellularLocation>
</comment>
<dbReference type="EMBL" id="JANBUM010000487">
    <property type="protein sequence ID" value="KAJ2776525.1"/>
    <property type="molecule type" value="Genomic_DNA"/>
</dbReference>
<keyword evidence="10 12" id="KW-1133">Transmembrane helix</keyword>
<dbReference type="CDD" id="cd18579">
    <property type="entry name" value="ABC_6TM_ABCC_D1"/>
    <property type="match status" value="1"/>
</dbReference>
<evidence type="ECO:0000256" key="2">
    <source>
        <dbReference type="ARBA" id="ARBA00009726"/>
    </source>
</evidence>
<organism evidence="15 16">
    <name type="scientific">Coemansia interrupta</name>
    <dbReference type="NCBI Taxonomy" id="1126814"/>
    <lineage>
        <taxon>Eukaryota</taxon>
        <taxon>Fungi</taxon>
        <taxon>Fungi incertae sedis</taxon>
        <taxon>Zoopagomycota</taxon>
        <taxon>Kickxellomycotina</taxon>
        <taxon>Kickxellomycetes</taxon>
        <taxon>Kickxellales</taxon>
        <taxon>Kickxellaceae</taxon>
        <taxon>Coemansia</taxon>
    </lineage>
</organism>
<evidence type="ECO:0000259" key="14">
    <source>
        <dbReference type="PROSITE" id="PS50929"/>
    </source>
</evidence>
<dbReference type="FunFam" id="3.40.50.300:FF:000450">
    <property type="entry name" value="ABC transporter C family member 2"/>
    <property type="match status" value="1"/>
</dbReference>
<evidence type="ECO:0000256" key="4">
    <source>
        <dbReference type="ARBA" id="ARBA00022554"/>
    </source>
</evidence>
<dbReference type="FunFam" id="3.40.50.300:FF:000074">
    <property type="entry name" value="Multidrug resistance-associated protein 5 isoform 1"/>
    <property type="match status" value="1"/>
</dbReference>
<dbReference type="SMART" id="SM00382">
    <property type="entry name" value="AAA"/>
    <property type="match status" value="2"/>
</dbReference>
<dbReference type="Gene3D" id="3.40.50.300">
    <property type="entry name" value="P-loop containing nucleotide triphosphate hydrolases"/>
    <property type="match status" value="2"/>
</dbReference>
<accession>A0A9W8H5D2</accession>
<evidence type="ECO:0000313" key="16">
    <source>
        <dbReference type="Proteomes" id="UP001140172"/>
    </source>
</evidence>
<feature type="transmembrane region" description="Helical" evidence="12">
    <location>
        <begin position="231"/>
        <end position="249"/>
    </location>
</feature>
<feature type="domain" description="ABC transporter" evidence="13">
    <location>
        <begin position="1190"/>
        <end position="1424"/>
    </location>
</feature>
<dbReference type="CDD" id="cd03250">
    <property type="entry name" value="ABCC_MRP_domain1"/>
    <property type="match status" value="1"/>
</dbReference>
<feature type="transmembrane region" description="Helical" evidence="12">
    <location>
        <begin position="905"/>
        <end position="929"/>
    </location>
</feature>
<comment type="caution">
    <text evidence="15">The sequence shown here is derived from an EMBL/GenBank/DDBJ whole genome shotgun (WGS) entry which is preliminary data.</text>
</comment>
<evidence type="ECO:0000256" key="1">
    <source>
        <dbReference type="ARBA" id="ARBA00004128"/>
    </source>
</evidence>
<dbReference type="PANTHER" id="PTHR24223:SF443">
    <property type="entry name" value="MULTIDRUG-RESISTANCE LIKE PROTEIN 1, ISOFORM I"/>
    <property type="match status" value="1"/>
</dbReference>
<sequence length="1431" mass="159400">TGAIDIFVISLAIQTFAAVMAIRMLVHEQTFNPIPSTPLLLFWLTVILLSTMRLRTAIAIGMIGINQTAVASIGVYLVATLATFVLELQSKEEAFYSPTLTSASDSDNAAMTRPPEEYVNIFSRLTFSWITPLVNTGCKRPLEIADIWDLGPLYNAKAITQRFYNNWEQEMQHENPSLFRAMARTYWRSWALGGIYKIGRDMSSFLNPILLSRLIGFVGKYGTIEAEPIEYGYFYAIAIFVVAFMRTLTLEQHWYQNQRLKCQLMAGNPAVIYQKMTRLSSESRQKYDVGSIVTHMSVDALRIMEFLGNQSHNLWSAPMQVVTSLYLLYQTLGWSMLAGVAIMIISSPLSTQISRGMSAVNKKLMEYREQRLKIMEEVLSGIKVIKLYAWEAMFIQRIADVRNRLELSKTRHYGYMQALFNFVMTLVPFAVSFTTFSLHCLINGGSASALTPQNVFVALTLFNMLRAPLSQCSAVVPSLLEAMVSYNRLRIFFTADEIDATSVEFKPYNRNSPDSSSDDVLVSVASGTFKWKNSDAQPTLSDIDLECKRCELVAVIGKVGSGKSSLVSAILGEMVKDSGNVSVTGSIAYVPQQPWILNATLRDNILFGHCFEEEFYNRVIEVCALGPDLAILPAGDMTEIGENGINLSGGQKARVSLARAVYARADIYILDDPLAAVDAYVGRHIFTHVLGPQGILRSRARILVTNAVQYLSRVDRVIMLRDGAVVESGSFINLMEGSGDVYEFVHRFIDGADHIGANSSTYSRNGGGSSSSSIVSVSEFESSYAIPVSTNRSLLSVGVTSSHRATEEAFGYATVDPGQGSRTTAEAPSGQTITVETKQQGKVQWGVYQTYARACGLRNVAIFGAALVLAAISNILANFWLKNWASSNTKTEAYGESTEVTLRTVFYYLGIYGLLGMTGAIFTLVQSLYLWTRCAYNASEIIHENLLHGVLRSPMSFFDTTPLGRIINRFSTDIRGCDEQLPRSASVMVSAMITVISGILVIGFSMPPMLFLIVPLTVIYRQLQQRYLFSNRDSRRLMQINKSPIFSHFQESINGISTIRAYRQQSRFTEANEYRLTFYTRAFFTNMALYRWLSLRLETLGNIIVFGTTLFQIVALHFYDYGNAGLTGLTMSYAFEIINSLNWSARSITDVETSMISLERSIEYAQLPSEAPEIIENNRPAESWPAHGMIEFINYSTRYRRGLDLVLRDISFCVLPMQKVGIVGRTGAGKSSLTLALFRIIEAASGKILIDGQDIAQYGLYDVRSKLSIIPQDPVLFAGSVRKNLDPFGNFSDQQIWSALEHAHLAEVVRSKGEGLDYAVLKDGDNFSVGQRQLICLARALLKRAKILVLDEATAAIDNETDAIIQQTIRKEFRNCTVLTIAHRLNTVMDSDMILVIDNGMVAEYDTPENLLANRYSIFTSLVSEASIRRH</sequence>
<feature type="domain" description="ABC transporter" evidence="13">
    <location>
        <begin position="522"/>
        <end position="747"/>
    </location>
</feature>
<dbReference type="InterPro" id="IPR050173">
    <property type="entry name" value="ABC_transporter_C-like"/>
</dbReference>
<feature type="transmembrane region" description="Helical" evidence="12">
    <location>
        <begin position="38"/>
        <end position="63"/>
    </location>
</feature>
<dbReference type="PROSITE" id="PS00211">
    <property type="entry name" value="ABC_TRANSPORTER_1"/>
    <property type="match status" value="2"/>
</dbReference>
<dbReference type="GO" id="GO:0016887">
    <property type="term" value="F:ATP hydrolysis activity"/>
    <property type="evidence" value="ECO:0007669"/>
    <property type="project" value="InterPro"/>
</dbReference>
<feature type="domain" description="ABC transmembrane type-1" evidence="14">
    <location>
        <begin position="861"/>
        <end position="1153"/>
    </location>
</feature>
<feature type="transmembrane region" description="Helical" evidence="12">
    <location>
        <begin position="69"/>
        <end position="88"/>
    </location>
</feature>
<dbReference type="CDD" id="cd18603">
    <property type="entry name" value="ABC_6TM_MRP1_2_3_6_D2_like"/>
    <property type="match status" value="1"/>
</dbReference>
<feature type="transmembrane region" description="Helical" evidence="12">
    <location>
        <begin position="991"/>
        <end position="1020"/>
    </location>
</feature>
<proteinExistence type="inferred from homology"/>
<dbReference type="InterPro" id="IPR003593">
    <property type="entry name" value="AAA+_ATPase"/>
</dbReference>
<dbReference type="Pfam" id="PF00664">
    <property type="entry name" value="ABC_membrane"/>
    <property type="match status" value="2"/>
</dbReference>
<keyword evidence="8" id="KW-0067">ATP-binding</keyword>
<feature type="transmembrane region" description="Helical" evidence="12">
    <location>
        <begin position="860"/>
        <end position="881"/>
    </location>
</feature>
<dbReference type="InterPro" id="IPR027417">
    <property type="entry name" value="P-loop_NTPase"/>
</dbReference>
<dbReference type="InterPro" id="IPR011527">
    <property type="entry name" value="ABC1_TM_dom"/>
</dbReference>
<comment type="similarity">
    <text evidence="2">Belongs to the ABC transporter superfamily. ABCC family. Conjugate transporter (TC 3.A.1.208) subfamily.</text>
</comment>
<evidence type="ECO:0000256" key="5">
    <source>
        <dbReference type="ARBA" id="ARBA00022692"/>
    </source>
</evidence>
<dbReference type="PROSITE" id="PS50929">
    <property type="entry name" value="ABC_TM1F"/>
    <property type="match status" value="2"/>
</dbReference>
<evidence type="ECO:0000313" key="15">
    <source>
        <dbReference type="EMBL" id="KAJ2776525.1"/>
    </source>
</evidence>
<evidence type="ECO:0000256" key="10">
    <source>
        <dbReference type="ARBA" id="ARBA00022989"/>
    </source>
</evidence>
<dbReference type="InterPro" id="IPR003439">
    <property type="entry name" value="ABC_transporter-like_ATP-bd"/>
</dbReference>
<keyword evidence="4" id="KW-0926">Vacuole</keyword>
<dbReference type="InterPro" id="IPR044746">
    <property type="entry name" value="ABCC_6TM_D1"/>
</dbReference>
<keyword evidence="6" id="KW-0677">Repeat</keyword>
<dbReference type="Pfam" id="PF00005">
    <property type="entry name" value="ABC_tran"/>
    <property type="match status" value="2"/>
</dbReference>
<keyword evidence="3" id="KW-0813">Transport</keyword>
<dbReference type="FunFam" id="1.20.1560.10:FF:000010">
    <property type="entry name" value="Multidrug resistance-associated ABC transporter"/>
    <property type="match status" value="1"/>
</dbReference>
<keyword evidence="7" id="KW-0547">Nucleotide-binding</keyword>
<evidence type="ECO:0000256" key="11">
    <source>
        <dbReference type="ARBA" id="ARBA00023136"/>
    </source>
</evidence>
<dbReference type="CDD" id="cd03244">
    <property type="entry name" value="ABCC_MRP_domain2"/>
    <property type="match status" value="1"/>
</dbReference>
<dbReference type="GO" id="GO:0000329">
    <property type="term" value="C:fungal-type vacuole membrane"/>
    <property type="evidence" value="ECO:0007669"/>
    <property type="project" value="UniProtKB-ARBA"/>
</dbReference>
<dbReference type="Gene3D" id="1.20.1560.10">
    <property type="entry name" value="ABC transporter type 1, transmembrane domain"/>
    <property type="match status" value="2"/>
</dbReference>
<dbReference type="InterPro" id="IPR017871">
    <property type="entry name" value="ABC_transporter-like_CS"/>
</dbReference>
<name>A0A9W8H5D2_9FUNG</name>
<evidence type="ECO:0000256" key="12">
    <source>
        <dbReference type="SAM" id="Phobius"/>
    </source>
</evidence>
<evidence type="ECO:0000256" key="7">
    <source>
        <dbReference type="ARBA" id="ARBA00022741"/>
    </source>
</evidence>
<dbReference type="GO" id="GO:0140359">
    <property type="term" value="F:ABC-type transporter activity"/>
    <property type="evidence" value="ECO:0007669"/>
    <property type="project" value="InterPro"/>
</dbReference>
<dbReference type="PANTHER" id="PTHR24223">
    <property type="entry name" value="ATP-BINDING CASSETTE SUB-FAMILY C"/>
    <property type="match status" value="1"/>
</dbReference>
<dbReference type="OrthoDB" id="6500128at2759"/>
<dbReference type="GO" id="GO:0005524">
    <property type="term" value="F:ATP binding"/>
    <property type="evidence" value="ECO:0007669"/>
    <property type="project" value="UniProtKB-KW"/>
</dbReference>
<evidence type="ECO:0000259" key="13">
    <source>
        <dbReference type="PROSITE" id="PS50893"/>
    </source>
</evidence>
<dbReference type="Proteomes" id="UP001140172">
    <property type="component" value="Unassembled WGS sequence"/>
</dbReference>
<feature type="transmembrane region" description="Helical" evidence="12">
    <location>
        <begin position="326"/>
        <end position="345"/>
    </location>
</feature>
<keyword evidence="9" id="KW-1278">Translocase</keyword>
<dbReference type="SUPFAM" id="SSF90123">
    <property type="entry name" value="ABC transporter transmembrane region"/>
    <property type="match status" value="2"/>
</dbReference>
<keyword evidence="11 12" id="KW-0472">Membrane</keyword>
<reference evidence="15" key="1">
    <citation type="submission" date="2022-07" db="EMBL/GenBank/DDBJ databases">
        <title>Phylogenomic reconstructions and comparative analyses of Kickxellomycotina fungi.</title>
        <authorList>
            <person name="Reynolds N.K."/>
            <person name="Stajich J.E."/>
            <person name="Barry K."/>
            <person name="Grigoriev I.V."/>
            <person name="Crous P."/>
            <person name="Smith M.E."/>
        </authorList>
    </citation>
    <scope>NUCLEOTIDE SEQUENCE</scope>
    <source>
        <strain evidence="15">BCRC 34489</strain>
    </source>
</reference>
<keyword evidence="5 12" id="KW-0812">Transmembrane</keyword>
<evidence type="ECO:0000256" key="9">
    <source>
        <dbReference type="ARBA" id="ARBA00022967"/>
    </source>
</evidence>
<gene>
    <name evidence="15" type="ORF">GGI15_004822</name>
</gene>
<evidence type="ECO:0000256" key="3">
    <source>
        <dbReference type="ARBA" id="ARBA00022448"/>
    </source>
</evidence>
<feature type="non-terminal residue" evidence="15">
    <location>
        <position position="1"/>
    </location>
</feature>
<evidence type="ECO:0000256" key="6">
    <source>
        <dbReference type="ARBA" id="ARBA00022737"/>
    </source>
</evidence>